<dbReference type="InterPro" id="IPR035990">
    <property type="entry name" value="TIM_sf"/>
</dbReference>
<evidence type="ECO:0000256" key="1">
    <source>
        <dbReference type="ARBA" id="ARBA00023235"/>
    </source>
</evidence>
<accession>A0ABD5XUA5</accession>
<proteinExistence type="predicted"/>
<dbReference type="RefSeq" id="WP_274324382.1">
    <property type="nucleotide sequence ID" value="NZ_CP118158.1"/>
</dbReference>
<keyword evidence="1 2" id="KW-0413">Isomerase</keyword>
<dbReference type="NCBIfam" id="NF003302">
    <property type="entry name" value="PRK04302.1"/>
    <property type="match status" value="1"/>
</dbReference>
<name>A0ABD5XUA5_9EURY</name>
<dbReference type="InterPro" id="IPR013785">
    <property type="entry name" value="Aldolase_TIM"/>
</dbReference>
<protein>
    <submittedName>
        <fullName evidence="2">Triose-phosphate isomerase</fullName>
    </submittedName>
</protein>
<comment type="caution">
    <text evidence="2">The sequence shown here is derived from an EMBL/GenBank/DDBJ whole genome shotgun (WGS) entry which is preliminary data.</text>
</comment>
<sequence length="232" mass="25422">MGFDEPFFQINYKLYPETGGEDGLRFAETAERVADEFGVTFVLSPQTPDIRLVAEAVDLPILAQGMSPHSPGPGLGHVLAETIHEAGADGVMMNHPEFREQTDELYEKIGRCREVGLASVVCVDGVEFGKAILEWEPDWVVFEHPELLGTTTSLTETDPRSVTEFRELVAERSPQTGVFLGGGISSVSDVERALELADATGSASWISKRVDTEEREATLREIAAVLQRFSKP</sequence>
<dbReference type="Gene3D" id="3.20.20.70">
    <property type="entry name" value="Aldolase class I"/>
    <property type="match status" value="1"/>
</dbReference>
<gene>
    <name evidence="2" type="ORF">ACFQMA_02815</name>
</gene>
<evidence type="ECO:0000313" key="3">
    <source>
        <dbReference type="Proteomes" id="UP001596432"/>
    </source>
</evidence>
<dbReference type="EMBL" id="JBHTAS010000001">
    <property type="protein sequence ID" value="MFC7138768.1"/>
    <property type="molecule type" value="Genomic_DNA"/>
</dbReference>
<dbReference type="InterPro" id="IPR000652">
    <property type="entry name" value="Triosephosphate_isomerase"/>
</dbReference>
<dbReference type="PROSITE" id="PS51440">
    <property type="entry name" value="TIM_2"/>
    <property type="match status" value="1"/>
</dbReference>
<organism evidence="2 3">
    <name type="scientific">Halosimplex aquaticum</name>
    <dbReference type="NCBI Taxonomy" id="3026162"/>
    <lineage>
        <taxon>Archaea</taxon>
        <taxon>Methanobacteriati</taxon>
        <taxon>Methanobacteriota</taxon>
        <taxon>Stenosarchaea group</taxon>
        <taxon>Halobacteria</taxon>
        <taxon>Halobacteriales</taxon>
        <taxon>Haloarculaceae</taxon>
        <taxon>Halosimplex</taxon>
    </lineage>
</organism>
<dbReference type="Pfam" id="PF00121">
    <property type="entry name" value="TIM"/>
    <property type="match status" value="1"/>
</dbReference>
<keyword evidence="3" id="KW-1185">Reference proteome</keyword>
<reference evidence="2 3" key="1">
    <citation type="journal article" date="2019" name="Int. J. Syst. Evol. Microbiol.">
        <title>The Global Catalogue of Microorganisms (GCM) 10K type strain sequencing project: providing services to taxonomists for standard genome sequencing and annotation.</title>
        <authorList>
            <consortium name="The Broad Institute Genomics Platform"/>
            <consortium name="The Broad Institute Genome Sequencing Center for Infectious Disease"/>
            <person name="Wu L."/>
            <person name="Ma J."/>
        </authorList>
    </citation>
    <scope>NUCLEOTIDE SEQUENCE [LARGE SCALE GENOMIC DNA]</scope>
    <source>
        <strain evidence="2 3">XZYJT29</strain>
    </source>
</reference>
<dbReference type="Proteomes" id="UP001596432">
    <property type="component" value="Unassembled WGS sequence"/>
</dbReference>
<dbReference type="GO" id="GO:0016853">
    <property type="term" value="F:isomerase activity"/>
    <property type="evidence" value="ECO:0007669"/>
    <property type="project" value="UniProtKB-KW"/>
</dbReference>
<dbReference type="GeneID" id="78819010"/>
<evidence type="ECO:0000313" key="2">
    <source>
        <dbReference type="EMBL" id="MFC7138768.1"/>
    </source>
</evidence>
<dbReference type="SUPFAM" id="SSF51351">
    <property type="entry name" value="Triosephosphate isomerase (TIM)"/>
    <property type="match status" value="1"/>
</dbReference>
<dbReference type="AlphaFoldDB" id="A0ABD5XUA5"/>